<name>X1U897_9ZZZZ</name>
<protein>
    <submittedName>
        <fullName evidence="2">Uncharacterized protein</fullName>
    </submittedName>
</protein>
<reference evidence="2" key="1">
    <citation type="journal article" date="2014" name="Front. Microbiol.">
        <title>High frequency of phylogenetically diverse reductive dehalogenase-homologous genes in deep subseafloor sedimentary metagenomes.</title>
        <authorList>
            <person name="Kawai M."/>
            <person name="Futagami T."/>
            <person name="Toyoda A."/>
            <person name="Takaki Y."/>
            <person name="Nishi S."/>
            <person name="Hori S."/>
            <person name="Arai W."/>
            <person name="Tsubouchi T."/>
            <person name="Morono Y."/>
            <person name="Uchiyama I."/>
            <person name="Ito T."/>
            <person name="Fujiyama A."/>
            <person name="Inagaki F."/>
            <person name="Takami H."/>
        </authorList>
    </citation>
    <scope>NUCLEOTIDE SEQUENCE</scope>
    <source>
        <strain evidence="2">Expedition CK06-06</strain>
    </source>
</reference>
<feature type="compositionally biased region" description="Polar residues" evidence="1">
    <location>
        <begin position="96"/>
        <end position="117"/>
    </location>
</feature>
<feature type="region of interest" description="Disordered" evidence="1">
    <location>
        <begin position="94"/>
        <end position="166"/>
    </location>
</feature>
<feature type="compositionally biased region" description="Pro residues" evidence="1">
    <location>
        <begin position="133"/>
        <end position="142"/>
    </location>
</feature>
<comment type="caution">
    <text evidence="2">The sequence shown here is derived from an EMBL/GenBank/DDBJ whole genome shotgun (WGS) entry which is preliminary data.</text>
</comment>
<evidence type="ECO:0000313" key="2">
    <source>
        <dbReference type="EMBL" id="GAJ13714.1"/>
    </source>
</evidence>
<accession>X1U897</accession>
<dbReference type="EMBL" id="BARW01027194">
    <property type="protein sequence ID" value="GAJ13714.1"/>
    <property type="molecule type" value="Genomic_DNA"/>
</dbReference>
<sequence length="166" mass="18862">FFSNLKQFMTDSEWVQITGKGGEVKPVQITPEQIQAKVFFIPTGISETIDKETMVGQLLRYKEVTANDPTVNRQEINKRLAELMGFKDIHKLLTPNRPQQQGGLSGDAQQQIQQMVSEGQDPRAIKEQMLGPRPQPQPPPPQQVQATKRKSWQRMTSGRPQARLRT</sequence>
<organism evidence="2">
    <name type="scientific">marine sediment metagenome</name>
    <dbReference type="NCBI Taxonomy" id="412755"/>
    <lineage>
        <taxon>unclassified sequences</taxon>
        <taxon>metagenomes</taxon>
        <taxon>ecological metagenomes</taxon>
    </lineage>
</organism>
<gene>
    <name evidence="2" type="ORF">S12H4_44175</name>
</gene>
<feature type="non-terminal residue" evidence="2">
    <location>
        <position position="1"/>
    </location>
</feature>
<proteinExistence type="predicted"/>
<dbReference type="AlphaFoldDB" id="X1U897"/>
<evidence type="ECO:0000256" key="1">
    <source>
        <dbReference type="SAM" id="MobiDB-lite"/>
    </source>
</evidence>